<dbReference type="Pfam" id="PF08309">
    <property type="entry name" value="LVIVD"/>
    <property type="match status" value="1"/>
</dbReference>
<evidence type="ECO:0000256" key="4">
    <source>
        <dbReference type="SAM" id="MobiDB-lite"/>
    </source>
</evidence>
<evidence type="ECO:0000256" key="2">
    <source>
        <dbReference type="ARBA" id="ARBA00022737"/>
    </source>
</evidence>
<feature type="domain" description="Calx-beta" evidence="6">
    <location>
        <begin position="545"/>
        <end position="644"/>
    </location>
</feature>
<protein>
    <submittedName>
        <fullName evidence="7">Choice-of-anchor B domain-containing protein</fullName>
    </submittedName>
</protein>
<reference evidence="7 8" key="1">
    <citation type="submission" date="2023-07" db="EMBL/GenBank/DDBJ databases">
        <title>Sorghum-associated microbial communities from plants grown in Nebraska, USA.</title>
        <authorList>
            <person name="Schachtman D."/>
        </authorList>
    </citation>
    <scope>NUCLEOTIDE SEQUENCE [LARGE SCALE GENOMIC DNA]</scope>
    <source>
        <strain evidence="7 8">BE190</strain>
    </source>
</reference>
<organism evidence="7 8">
    <name type="scientific">Cellvibrio fibrivorans</name>
    <dbReference type="NCBI Taxonomy" id="126350"/>
    <lineage>
        <taxon>Bacteria</taxon>
        <taxon>Pseudomonadati</taxon>
        <taxon>Pseudomonadota</taxon>
        <taxon>Gammaproteobacteria</taxon>
        <taxon>Cellvibrionales</taxon>
        <taxon>Cellvibrionaceae</taxon>
        <taxon>Cellvibrio</taxon>
    </lineage>
</organism>
<accession>A0ABU1UZN9</accession>
<dbReference type="SMART" id="SM00237">
    <property type="entry name" value="Calx_beta"/>
    <property type="match status" value="1"/>
</dbReference>
<dbReference type="RefSeq" id="WP_310073159.1">
    <property type="nucleotide sequence ID" value="NZ_JAVDVX010000004.1"/>
</dbReference>
<proteinExistence type="predicted"/>
<keyword evidence="8" id="KW-1185">Reference proteome</keyword>
<dbReference type="InterPro" id="IPR013211">
    <property type="entry name" value="LVIVD"/>
</dbReference>
<sequence length="724" mass="79581">MRYPNFPPIAYFAALMLAPTWVYAHAEHDKVRYVAETGKDEGRCDQISAPCQTIAYAAKQAGKGDQIQMAEGRYEITDLDSIFYLSSNVVPVTGSYQKKTFQKPAAPATNSILVGVPAEFAQGLAEQGFQVISDTKGLNRSEQDYLNAKQSQLTAMASAQAEVPCVAGKAGEFSCNNLGLLAHVPLATLGNNNSRGNDIWGHFDLNDNREYALVGLTNGVSIVEVTDPVNPRVVSYIASQNTIWRDLATYQYYDDTRRRWMSYAYISADAASVGTMILDLNELPNKVTHVASETTDTSAHNIYISNVDYSTGVVLTKRTPYLHLAGSNRQGGAFNSYSLTNPLSPQAVYKHPANSRDWYSHDITSLWIMDARREQCIDKNNDCDLVIDYNENEVLLWDKTDSAKPFNLARSTYQYVSYVHSGWWTEDRQFYSVHDELDEQRYNLNTRVRFFELNNLRAPELAGEYIGPTPAVDHNGYTRGNRYYFSNYERGLVVLDISDPRNPVEAGFFDTYPIANSASFNGAWSTYPFLPSGNILIGDINSGLYVIRDNTAKAQGSVKFSSARVAAKEDEVLRVTLQRMGGSTGAVNVFYEAQPGNATAQDFTSIAGSISWLDGDASEKIIEIPIAADVSGNEFTETFFVRLYNPRNGLMLASPNLLVVDIADKPDEPVTVSSSSVNTSSSAAAVEPKKSGSGSGSVPLLILGLLGLLAVNTRYSFAVNAHGN</sequence>
<dbReference type="InterPro" id="IPR027589">
    <property type="entry name" value="Choice_anch_B"/>
</dbReference>
<dbReference type="PANTHER" id="PTHR38787">
    <property type="entry name" value="REGULATORY P DOMAIN-CONTAINING PROTEIN"/>
    <property type="match status" value="1"/>
</dbReference>
<evidence type="ECO:0000256" key="5">
    <source>
        <dbReference type="SAM" id="SignalP"/>
    </source>
</evidence>
<evidence type="ECO:0000256" key="3">
    <source>
        <dbReference type="ARBA" id="ARBA00022837"/>
    </source>
</evidence>
<dbReference type="PANTHER" id="PTHR38787:SF3">
    <property type="entry name" value="REGULATORY P DOMAIN-CONTAINING PROTEIN"/>
    <property type="match status" value="1"/>
</dbReference>
<feature type="chain" id="PRO_5046157277" evidence="5">
    <location>
        <begin position="25"/>
        <end position="724"/>
    </location>
</feature>
<evidence type="ECO:0000313" key="7">
    <source>
        <dbReference type="EMBL" id="MDR7090660.1"/>
    </source>
</evidence>
<evidence type="ECO:0000256" key="1">
    <source>
        <dbReference type="ARBA" id="ARBA00022729"/>
    </source>
</evidence>
<comment type="caution">
    <text evidence="7">The sequence shown here is derived from an EMBL/GenBank/DDBJ whole genome shotgun (WGS) entry which is preliminary data.</text>
</comment>
<dbReference type="InterPro" id="IPR003644">
    <property type="entry name" value="Calx_beta"/>
</dbReference>
<dbReference type="Proteomes" id="UP001253595">
    <property type="component" value="Unassembled WGS sequence"/>
</dbReference>
<keyword evidence="2" id="KW-0677">Repeat</keyword>
<feature type="signal peptide" evidence="5">
    <location>
        <begin position="1"/>
        <end position="24"/>
    </location>
</feature>
<evidence type="ECO:0000259" key="6">
    <source>
        <dbReference type="SMART" id="SM00237"/>
    </source>
</evidence>
<keyword evidence="3" id="KW-0106">Calcium</keyword>
<dbReference type="EMBL" id="JAVDVX010000004">
    <property type="protein sequence ID" value="MDR7090660.1"/>
    <property type="molecule type" value="Genomic_DNA"/>
</dbReference>
<dbReference type="Gene3D" id="2.160.20.10">
    <property type="entry name" value="Single-stranded right-handed beta-helix, Pectin lyase-like"/>
    <property type="match status" value="1"/>
</dbReference>
<dbReference type="InterPro" id="IPR038081">
    <property type="entry name" value="CalX-like_sf"/>
</dbReference>
<feature type="compositionally biased region" description="Low complexity" evidence="4">
    <location>
        <begin position="671"/>
        <end position="686"/>
    </location>
</feature>
<dbReference type="NCBIfam" id="TIGR04312">
    <property type="entry name" value="choice_anch_B"/>
    <property type="match status" value="1"/>
</dbReference>
<dbReference type="SUPFAM" id="SSF141072">
    <property type="entry name" value="CalX-like"/>
    <property type="match status" value="1"/>
</dbReference>
<dbReference type="InterPro" id="IPR012334">
    <property type="entry name" value="Pectin_lyas_fold"/>
</dbReference>
<dbReference type="Gene3D" id="2.60.40.2030">
    <property type="match status" value="1"/>
</dbReference>
<gene>
    <name evidence="7" type="ORF">J2X05_002684</name>
</gene>
<evidence type="ECO:0000313" key="8">
    <source>
        <dbReference type="Proteomes" id="UP001253595"/>
    </source>
</evidence>
<name>A0ABU1UZN9_9GAMM</name>
<feature type="region of interest" description="Disordered" evidence="4">
    <location>
        <begin position="671"/>
        <end position="696"/>
    </location>
</feature>
<keyword evidence="1 5" id="KW-0732">Signal</keyword>